<keyword evidence="2" id="KW-1185">Reference proteome</keyword>
<comment type="caution">
    <text evidence="1">The sequence shown here is derived from an EMBL/GenBank/DDBJ whole genome shotgun (WGS) entry which is preliminary data.</text>
</comment>
<dbReference type="Proteomes" id="UP000093000">
    <property type="component" value="Unassembled WGS sequence"/>
</dbReference>
<reference evidence="1 2" key="1">
    <citation type="submission" date="2016-03" db="EMBL/GenBank/DDBJ databases">
        <title>Choanephora cucurbitarum.</title>
        <authorList>
            <person name="Min B."/>
            <person name="Park H."/>
            <person name="Park J.-H."/>
            <person name="Shin H.-D."/>
            <person name="Choi I.-G."/>
        </authorList>
    </citation>
    <scope>NUCLEOTIDE SEQUENCE [LARGE SCALE GENOMIC DNA]</scope>
    <source>
        <strain evidence="1 2">KUS-F28377</strain>
    </source>
</reference>
<evidence type="ECO:0000313" key="2">
    <source>
        <dbReference type="Proteomes" id="UP000093000"/>
    </source>
</evidence>
<evidence type="ECO:0008006" key="3">
    <source>
        <dbReference type="Google" id="ProtNLM"/>
    </source>
</evidence>
<gene>
    <name evidence="1" type="ORF">A0J61_01517</name>
</gene>
<dbReference type="EMBL" id="LUGH01000049">
    <property type="protein sequence ID" value="OBZ90438.1"/>
    <property type="molecule type" value="Genomic_DNA"/>
</dbReference>
<organism evidence="1 2">
    <name type="scientific">Choanephora cucurbitarum</name>
    <dbReference type="NCBI Taxonomy" id="101091"/>
    <lineage>
        <taxon>Eukaryota</taxon>
        <taxon>Fungi</taxon>
        <taxon>Fungi incertae sedis</taxon>
        <taxon>Mucoromycota</taxon>
        <taxon>Mucoromycotina</taxon>
        <taxon>Mucoromycetes</taxon>
        <taxon>Mucorales</taxon>
        <taxon>Mucorineae</taxon>
        <taxon>Choanephoraceae</taxon>
        <taxon>Choanephoroideae</taxon>
        <taxon>Choanephora</taxon>
    </lineage>
</organism>
<dbReference type="InParanoid" id="A0A1C7NN57"/>
<accession>A0A1C7NN57</accession>
<proteinExistence type="predicted"/>
<name>A0A1C7NN57_9FUNG</name>
<dbReference type="GO" id="GO:0046982">
    <property type="term" value="F:protein heterodimerization activity"/>
    <property type="evidence" value="ECO:0007669"/>
    <property type="project" value="InterPro"/>
</dbReference>
<dbReference type="OrthoDB" id="2543597at2759"/>
<dbReference type="AlphaFoldDB" id="A0A1C7NN57"/>
<sequence length="79" mass="9178">MPKASKEPVKRSRTKFREDLRTKFGKSLSADVDDLLYLEFVMFMDHLAKNAAKHVGKRKILDPKDVEAVLETTLRRFRG</sequence>
<evidence type="ECO:0000313" key="1">
    <source>
        <dbReference type="EMBL" id="OBZ90438.1"/>
    </source>
</evidence>
<dbReference type="InterPro" id="IPR009072">
    <property type="entry name" value="Histone-fold"/>
</dbReference>
<dbReference type="Gene3D" id="1.10.20.10">
    <property type="entry name" value="Histone, subunit A"/>
    <property type="match status" value="1"/>
</dbReference>
<protein>
    <recommendedName>
        <fullName evidence="3">Transcription factor CBF/NF-Y/archaeal histone domain-containing protein</fullName>
    </recommendedName>
</protein>